<dbReference type="Gene3D" id="3.30.70.100">
    <property type="match status" value="1"/>
</dbReference>
<accession>A0ABU5GP05</accession>
<sequence length="210" mass="24130">MKAVSLVSKRDDLSVGDFQQYYENIHCWLAMKYFPYIRYTRNHVVSSRSAVDFACISEFVLDPLFSGKDLMNSGSRAKLLADELMFMKPECIRVVPMHEQYLLGAADQTVNEKRYAFLFHKKTDLSNVVVNIKDWLATQVTRISVARLDTCVPEAQGDFPYAAILWLSLTEEAHEWALSNDFMGVADQLQVHTCATPESELRERFEVYIP</sequence>
<evidence type="ECO:0008006" key="3">
    <source>
        <dbReference type="Google" id="ProtNLM"/>
    </source>
</evidence>
<evidence type="ECO:0000313" key="1">
    <source>
        <dbReference type="EMBL" id="MDY7218070.1"/>
    </source>
</evidence>
<proteinExistence type="predicted"/>
<evidence type="ECO:0000313" key="2">
    <source>
        <dbReference type="Proteomes" id="UP001294570"/>
    </source>
</evidence>
<dbReference type="Proteomes" id="UP001294570">
    <property type="component" value="Unassembled WGS sequence"/>
</dbReference>
<gene>
    <name evidence="1" type="ORF">TOI97_00515</name>
</gene>
<dbReference type="InterPro" id="IPR011008">
    <property type="entry name" value="Dimeric_a/b-barrel"/>
</dbReference>
<name>A0ABU5GP05_9GAMM</name>
<comment type="caution">
    <text evidence="1">The sequence shown here is derived from an EMBL/GenBank/DDBJ whole genome shotgun (WGS) entry which is preliminary data.</text>
</comment>
<organism evidence="1 2">
    <name type="scientific">Denitrificimonas halotolerans</name>
    <dbReference type="NCBI Taxonomy" id="3098930"/>
    <lineage>
        <taxon>Bacteria</taxon>
        <taxon>Pseudomonadati</taxon>
        <taxon>Pseudomonadota</taxon>
        <taxon>Gammaproteobacteria</taxon>
        <taxon>Pseudomonadales</taxon>
        <taxon>Pseudomonadaceae</taxon>
        <taxon>Denitrificimonas</taxon>
    </lineage>
</organism>
<dbReference type="SUPFAM" id="SSF54909">
    <property type="entry name" value="Dimeric alpha+beta barrel"/>
    <property type="match status" value="1"/>
</dbReference>
<keyword evidence="2" id="KW-1185">Reference proteome</keyword>
<dbReference type="EMBL" id="JAXIVU010000001">
    <property type="protein sequence ID" value="MDY7218070.1"/>
    <property type="molecule type" value="Genomic_DNA"/>
</dbReference>
<dbReference type="RefSeq" id="WP_321552175.1">
    <property type="nucleotide sequence ID" value="NZ_JAXIVU010000001.1"/>
</dbReference>
<reference evidence="1 2" key="1">
    <citation type="submission" date="2023-12" db="EMBL/GenBank/DDBJ databases">
        <title>Denitrificimonas halotolerans sp. nov.,a novel species isolated from landfill leachate.</title>
        <authorList>
            <person name="Wang S."/>
        </authorList>
    </citation>
    <scope>NUCLEOTIDE SEQUENCE [LARGE SCALE GENOMIC DNA]</scope>
    <source>
        <strain evidence="1 2">JX-1</strain>
    </source>
</reference>
<protein>
    <recommendedName>
        <fullName evidence="3">EthD domain-containing protein</fullName>
    </recommendedName>
</protein>